<dbReference type="RefSeq" id="WP_067693636.1">
    <property type="nucleotide sequence ID" value="NZ_LLZH01000189.1"/>
</dbReference>
<dbReference type="AlphaFoldDB" id="A0A101JSL4"/>
<gene>
    <name evidence="1" type="ORF">ADL15_20810</name>
</gene>
<dbReference type="EMBL" id="LLZH01000189">
    <property type="protein sequence ID" value="KUL31953.1"/>
    <property type="molecule type" value="Genomic_DNA"/>
</dbReference>
<sequence length="414" mass="42020">MSEVVCVDVGSTYTKAAKIDLAGARLVTRAETPTTTGTDVLAGLDAAVAAVGGTGLPLYVCSSAGGGLRLAVVGYESLVTAEAGHRVGLSAGAQVVHVAAGPLTGAAITALRAARPDVLLLVGGTDGGDGEVLLHNARRLAANRLRIPVVLAGNAEVRTEAREILENRGVPVTVTGNVLPRIGVLDPLPARAAIREVFLKHVIGGKRLSKGPRFASLVRAATPDAVLAGVELLADRAAAGVLVVDVGGATTDVYSALLPDAEEETGPRRDVAGTLWRSRTVEGDLGVAVGADATREAAAAEKLPVPREDRELAATAAMIALRRHARGHAAGPGLPRTGGRDLRDVRLVVGSGGVLRHGGGEHVLGALLADTAGGWALPDRARTVVDTRYVLAAAGLLSTDHPAVATGLLDTLLS</sequence>
<protein>
    <submittedName>
        <fullName evidence="1">Glutamate mutase</fullName>
    </submittedName>
</protein>
<keyword evidence="2" id="KW-1185">Reference proteome</keyword>
<proteinExistence type="predicted"/>
<dbReference type="Pfam" id="PF13941">
    <property type="entry name" value="MutL"/>
    <property type="match status" value="2"/>
</dbReference>
<reference evidence="1 2" key="1">
    <citation type="submission" date="2015-10" db="EMBL/GenBank/DDBJ databases">
        <authorList>
            <person name="Gilbert D.G."/>
        </authorList>
    </citation>
    <scope>NUCLEOTIDE SEQUENCE [LARGE SCALE GENOMIC DNA]</scope>
    <source>
        <strain evidence="1 2">NRRL B-16712</strain>
    </source>
</reference>
<dbReference type="NCBIfam" id="TIGR01319">
    <property type="entry name" value="glmL_fam"/>
    <property type="match status" value="1"/>
</dbReference>
<organism evidence="1 2">
    <name type="scientific">Actinoplanes awajinensis subsp. mycoplanecinus</name>
    <dbReference type="NCBI Taxonomy" id="135947"/>
    <lineage>
        <taxon>Bacteria</taxon>
        <taxon>Bacillati</taxon>
        <taxon>Actinomycetota</taxon>
        <taxon>Actinomycetes</taxon>
        <taxon>Micromonosporales</taxon>
        <taxon>Micromonosporaceae</taxon>
        <taxon>Actinoplanes</taxon>
    </lineage>
</organism>
<accession>A0A101JSL4</accession>
<evidence type="ECO:0000313" key="2">
    <source>
        <dbReference type="Proteomes" id="UP000053244"/>
    </source>
</evidence>
<name>A0A101JSL4_9ACTN</name>
<comment type="caution">
    <text evidence="1">The sequence shown here is derived from an EMBL/GenBank/DDBJ whole genome shotgun (WGS) entry which is preliminary data.</text>
</comment>
<dbReference type="Proteomes" id="UP000053244">
    <property type="component" value="Unassembled WGS sequence"/>
</dbReference>
<evidence type="ECO:0000313" key="1">
    <source>
        <dbReference type="EMBL" id="KUL31953.1"/>
    </source>
</evidence>
<dbReference type="InterPro" id="IPR006230">
    <property type="entry name" value="MutL"/>
</dbReference>
<dbReference type="OrthoDB" id="9769453at2"/>